<dbReference type="Pfam" id="PF12895">
    <property type="entry name" value="ANAPC3"/>
    <property type="match status" value="1"/>
</dbReference>
<dbReference type="SMART" id="SM00028">
    <property type="entry name" value="TPR"/>
    <property type="match status" value="6"/>
</dbReference>
<dbReference type="PROSITE" id="PS50293">
    <property type="entry name" value="TPR_REGION"/>
    <property type="match status" value="1"/>
</dbReference>
<name>A0A0V0QQH6_PSEPJ</name>
<reference evidence="5 6" key="1">
    <citation type="journal article" date="2015" name="Sci. Rep.">
        <title>Genome of the facultative scuticociliatosis pathogen Pseudocohnilembus persalinus provides insight into its virulence through horizontal gene transfer.</title>
        <authorList>
            <person name="Xiong J."/>
            <person name="Wang G."/>
            <person name="Cheng J."/>
            <person name="Tian M."/>
            <person name="Pan X."/>
            <person name="Warren A."/>
            <person name="Jiang C."/>
            <person name="Yuan D."/>
            <person name="Miao W."/>
        </authorList>
    </citation>
    <scope>NUCLEOTIDE SEQUENCE [LARGE SCALE GENOMIC DNA]</scope>
    <source>
        <strain evidence="5">36N120E</strain>
    </source>
</reference>
<dbReference type="InterPro" id="IPR011990">
    <property type="entry name" value="TPR-like_helical_dom_sf"/>
</dbReference>
<dbReference type="InterPro" id="IPR018253">
    <property type="entry name" value="DnaJ_domain_CS"/>
</dbReference>
<dbReference type="OMA" id="KMANTFM"/>
<dbReference type="Pfam" id="PF13181">
    <property type="entry name" value="TPR_8"/>
    <property type="match status" value="1"/>
</dbReference>
<feature type="repeat" description="TPR" evidence="3">
    <location>
        <begin position="78"/>
        <end position="111"/>
    </location>
</feature>
<dbReference type="InterPro" id="IPR019734">
    <property type="entry name" value="TPR_rpt"/>
</dbReference>
<dbReference type="Proteomes" id="UP000054937">
    <property type="component" value="Unassembled WGS sequence"/>
</dbReference>
<dbReference type="InParanoid" id="A0A0V0QQH6"/>
<sequence length="526" mass="59680">MEVEHDKEKALRYKEEGNAFYKAQNYTKAIEFYNKAIALYSKEASFYMNKAVCYFNLKRYHKCIEESKKAVELDSESFKGYRYLAQSYLHLGNIAEAKEAAAKALNIKPSDQNVVKISDTIKIIDDYNRKYLEALEKKDYPEALSKLEYIINKCPELEEFQYQLADLLIKNQKFEKARSVINQNYIQSAYIKAYLEFHEANLDKAKQILNNSYDSSAECIRLKKQVIDADNLKNKGNEALKAKKWQEAINFYEQALKIDPENGCYNAIIYANMGLVFMKQEKLNEALSCLNKSIKQNKNYWKGYLRRGEIYNKQGKYEQAVADYHKVQEIDPKQDMTTYLKAAQSKIKKKDYYEILGVSKTATDDEIKKAFKKKALQYHPDRHRSKSEEEQEATKLKFKELNEAFQTLSDPKKRKTYDMGGEDMFSGMGGGGHGAQFQQADLGDIFKMFGGGGFGGGARQSRGGMGGMGGMPGGFSFSMGGDDDGFGSMGGMGGGMGGMGDIFSMFSQMGGQGGGFQQQRRQQKKK</sequence>
<feature type="repeat" description="TPR" evidence="3">
    <location>
        <begin position="267"/>
        <end position="300"/>
    </location>
</feature>
<proteinExistence type="predicted"/>
<dbReference type="CDD" id="cd06257">
    <property type="entry name" value="DnaJ"/>
    <property type="match status" value="1"/>
</dbReference>
<dbReference type="Pfam" id="PF00515">
    <property type="entry name" value="TPR_1"/>
    <property type="match status" value="2"/>
</dbReference>
<dbReference type="SUPFAM" id="SSF48452">
    <property type="entry name" value="TPR-like"/>
    <property type="match status" value="1"/>
</dbReference>
<feature type="domain" description="J" evidence="4">
    <location>
        <begin position="351"/>
        <end position="421"/>
    </location>
</feature>
<keyword evidence="1" id="KW-0677">Repeat</keyword>
<dbReference type="SMART" id="SM00271">
    <property type="entry name" value="DnaJ"/>
    <property type="match status" value="1"/>
</dbReference>
<dbReference type="SUPFAM" id="SSF46565">
    <property type="entry name" value="Chaperone J-domain"/>
    <property type="match status" value="1"/>
</dbReference>
<comment type="caution">
    <text evidence="5">The sequence shown here is derived from an EMBL/GenBank/DDBJ whole genome shotgun (WGS) entry which is preliminary data.</text>
</comment>
<dbReference type="InterPro" id="IPR036869">
    <property type="entry name" value="J_dom_sf"/>
</dbReference>
<dbReference type="PROSITE" id="PS00636">
    <property type="entry name" value="DNAJ_1"/>
    <property type="match status" value="1"/>
</dbReference>
<protein>
    <submittedName>
        <fullName evidence="5">DnaJ domain</fullName>
    </submittedName>
</protein>
<dbReference type="Pfam" id="PF00226">
    <property type="entry name" value="DnaJ"/>
    <property type="match status" value="1"/>
</dbReference>
<dbReference type="Gene3D" id="1.25.40.10">
    <property type="entry name" value="Tetratricopeptide repeat domain"/>
    <property type="match status" value="3"/>
</dbReference>
<feature type="repeat" description="TPR" evidence="3">
    <location>
        <begin position="301"/>
        <end position="334"/>
    </location>
</feature>
<keyword evidence="6" id="KW-1185">Reference proteome</keyword>
<evidence type="ECO:0000259" key="4">
    <source>
        <dbReference type="PROSITE" id="PS50076"/>
    </source>
</evidence>
<dbReference type="PRINTS" id="PR00625">
    <property type="entry name" value="JDOMAIN"/>
</dbReference>
<gene>
    <name evidence="5" type="ORF">PPERSA_04377</name>
</gene>
<feature type="repeat" description="TPR" evidence="3">
    <location>
        <begin position="10"/>
        <end position="43"/>
    </location>
</feature>
<evidence type="ECO:0000256" key="3">
    <source>
        <dbReference type="PROSITE-ProRule" id="PRU00339"/>
    </source>
</evidence>
<dbReference type="PROSITE" id="PS50076">
    <property type="entry name" value="DNAJ_2"/>
    <property type="match status" value="1"/>
</dbReference>
<evidence type="ECO:0000313" key="5">
    <source>
        <dbReference type="EMBL" id="KRX04562.1"/>
    </source>
</evidence>
<evidence type="ECO:0000256" key="2">
    <source>
        <dbReference type="ARBA" id="ARBA00022803"/>
    </source>
</evidence>
<dbReference type="AlphaFoldDB" id="A0A0V0QQH6"/>
<organism evidence="5 6">
    <name type="scientific">Pseudocohnilembus persalinus</name>
    <name type="common">Ciliate</name>
    <dbReference type="NCBI Taxonomy" id="266149"/>
    <lineage>
        <taxon>Eukaryota</taxon>
        <taxon>Sar</taxon>
        <taxon>Alveolata</taxon>
        <taxon>Ciliophora</taxon>
        <taxon>Intramacronucleata</taxon>
        <taxon>Oligohymenophorea</taxon>
        <taxon>Scuticociliatia</taxon>
        <taxon>Philasterida</taxon>
        <taxon>Pseudocohnilembidae</taxon>
        <taxon>Pseudocohnilembus</taxon>
    </lineage>
</organism>
<dbReference type="PANTHER" id="PTHR45188:SF2">
    <property type="entry name" value="DNAJ HOMOLOG SUBFAMILY C MEMBER 7"/>
    <property type="match status" value="1"/>
</dbReference>
<keyword evidence="2 3" id="KW-0802">TPR repeat</keyword>
<evidence type="ECO:0000313" key="6">
    <source>
        <dbReference type="Proteomes" id="UP000054937"/>
    </source>
</evidence>
<dbReference type="InterPro" id="IPR001623">
    <property type="entry name" value="DnaJ_domain"/>
</dbReference>
<dbReference type="Gene3D" id="1.10.287.110">
    <property type="entry name" value="DnaJ domain"/>
    <property type="match status" value="1"/>
</dbReference>
<dbReference type="EMBL" id="LDAU01000114">
    <property type="protein sequence ID" value="KRX04562.1"/>
    <property type="molecule type" value="Genomic_DNA"/>
</dbReference>
<accession>A0A0V0QQH6</accession>
<dbReference type="PANTHER" id="PTHR45188">
    <property type="entry name" value="DNAJ PROTEIN P58IPK HOMOLOG"/>
    <property type="match status" value="1"/>
</dbReference>
<feature type="repeat" description="TPR" evidence="3">
    <location>
        <begin position="229"/>
        <end position="262"/>
    </location>
</feature>
<dbReference type="OrthoDB" id="765884at2759"/>
<dbReference type="PROSITE" id="PS50005">
    <property type="entry name" value="TPR"/>
    <property type="match status" value="5"/>
</dbReference>
<evidence type="ECO:0000256" key="1">
    <source>
        <dbReference type="ARBA" id="ARBA00022737"/>
    </source>
</evidence>